<reference evidence="3" key="1">
    <citation type="submission" date="2020-10" db="EMBL/GenBank/DDBJ databases">
        <authorList>
            <person name="Gilroy R."/>
        </authorList>
    </citation>
    <scope>NUCLEOTIDE SEQUENCE</scope>
    <source>
        <strain evidence="3">ChiBcec16-1751</strain>
    </source>
</reference>
<dbReference type="Pfam" id="PF03313">
    <property type="entry name" value="SDH_alpha"/>
    <property type="match status" value="1"/>
</dbReference>
<evidence type="ECO:0000256" key="1">
    <source>
        <dbReference type="HAMAP-Rule" id="MF_01845"/>
    </source>
</evidence>
<dbReference type="InterPro" id="IPR021144">
    <property type="entry name" value="UPF0597"/>
</dbReference>
<dbReference type="GO" id="GO:0019450">
    <property type="term" value="P:L-cysteine catabolic process to pyruvate"/>
    <property type="evidence" value="ECO:0007669"/>
    <property type="project" value="TreeGrafter"/>
</dbReference>
<gene>
    <name evidence="3" type="ORF">IAA83_03190</name>
</gene>
<reference evidence="3" key="2">
    <citation type="journal article" date="2021" name="PeerJ">
        <title>Extensive microbial diversity within the chicken gut microbiome revealed by metagenomics and culture.</title>
        <authorList>
            <person name="Gilroy R."/>
            <person name="Ravi A."/>
            <person name="Getino M."/>
            <person name="Pursley I."/>
            <person name="Horton D.L."/>
            <person name="Alikhan N.F."/>
            <person name="Baker D."/>
            <person name="Gharbi K."/>
            <person name="Hall N."/>
            <person name="Watson M."/>
            <person name="Adriaenssens E.M."/>
            <person name="Foster-Nyarko E."/>
            <person name="Jarju S."/>
            <person name="Secka A."/>
            <person name="Antonio M."/>
            <person name="Oren A."/>
            <person name="Chaudhuri R.R."/>
            <person name="La Ragione R."/>
            <person name="Hildebrand F."/>
            <person name="Pallen M.J."/>
        </authorList>
    </citation>
    <scope>NUCLEOTIDE SEQUENCE</scope>
    <source>
        <strain evidence="3">ChiBcec16-1751</strain>
    </source>
</reference>
<evidence type="ECO:0000313" key="3">
    <source>
        <dbReference type="EMBL" id="HIS64362.1"/>
    </source>
</evidence>
<comment type="caution">
    <text evidence="3">The sequence shown here is derived from an EMBL/GenBank/DDBJ whole genome shotgun (WGS) entry which is preliminary data.</text>
</comment>
<dbReference type="PIRSF" id="PIRSF006054">
    <property type="entry name" value="UCP006054"/>
    <property type="match status" value="1"/>
</dbReference>
<evidence type="ECO:0000259" key="2">
    <source>
        <dbReference type="Pfam" id="PF03313"/>
    </source>
</evidence>
<protein>
    <recommendedName>
        <fullName evidence="1">UPF0597 protein IAA83_03190</fullName>
    </recommendedName>
</protein>
<dbReference type="GO" id="GO:0080146">
    <property type="term" value="F:L-cysteine desulfhydrase activity"/>
    <property type="evidence" value="ECO:0007669"/>
    <property type="project" value="TreeGrafter"/>
</dbReference>
<dbReference type="InterPro" id="IPR005130">
    <property type="entry name" value="Ser_deHydtase-like_asu"/>
</dbReference>
<sequence>MYDGFVRILKKELVPALGCTEPIALAYAAAKARQVLGAFPERVVTTCSGNIIKNVKGVVVPATGGLRGIEAATLIGTVGGDPERKLEVLTGVTDEDRGRVRQLLAENLCTVKLSDSSAKLHIIVEMAVGDDTALVEILHSHTNIVRIEKNGQTLFRQSGEEETPSEEDPDYALLDLEHILEFAETVQIDDVREVLDRQIQYNLKIAEAGLTGTYGGNVGKTLREAYGDSFDVMARALPAAGSDARMSGCELPVVINCGSGNQGMTASLPVIACAKELGVSDEKRYRALCVSNLTAVYQKRDIGRLSAYCGAVSAAAGAGVGMMYLRGGSLEDMANVLTCTLADVGGILCDGAKSSCAAKIASSVEAALLAIRMTEKRRGFGSGEGFIKDTIGETVAAISAIAREGMQVTDEVILDVMVNR</sequence>
<feature type="domain" description="Serine dehydratase-like alpha subunit" evidence="2">
    <location>
        <begin position="84"/>
        <end position="415"/>
    </location>
</feature>
<organism evidence="3 4">
    <name type="scientific">Candidatus Avoscillospira avistercoris</name>
    <dbReference type="NCBI Taxonomy" id="2840707"/>
    <lineage>
        <taxon>Bacteria</taxon>
        <taxon>Bacillati</taxon>
        <taxon>Bacillota</taxon>
        <taxon>Clostridia</taxon>
        <taxon>Eubacteriales</taxon>
        <taxon>Oscillospiraceae</taxon>
        <taxon>Oscillospiraceae incertae sedis</taxon>
        <taxon>Candidatus Avoscillospira</taxon>
    </lineage>
</organism>
<dbReference type="AlphaFoldDB" id="A0A9D1F8C4"/>
<dbReference type="Proteomes" id="UP000886741">
    <property type="component" value="Unassembled WGS sequence"/>
</dbReference>
<name>A0A9D1F8C4_9FIRM</name>
<accession>A0A9D1F8C4</accession>
<comment type="similarity">
    <text evidence="1">Belongs to the UPF0597 family.</text>
</comment>
<dbReference type="EMBL" id="DVJJ01000051">
    <property type="protein sequence ID" value="HIS64362.1"/>
    <property type="molecule type" value="Genomic_DNA"/>
</dbReference>
<dbReference type="PANTHER" id="PTHR30501:SF2">
    <property type="entry name" value="UPF0597 PROTEIN YHAM"/>
    <property type="match status" value="1"/>
</dbReference>
<dbReference type="PANTHER" id="PTHR30501">
    <property type="entry name" value="UPF0597 PROTEIN YHAM"/>
    <property type="match status" value="1"/>
</dbReference>
<proteinExistence type="inferred from homology"/>
<dbReference type="HAMAP" id="MF_01845">
    <property type="entry name" value="UPF0597"/>
    <property type="match status" value="1"/>
</dbReference>
<evidence type="ECO:0000313" key="4">
    <source>
        <dbReference type="Proteomes" id="UP000886741"/>
    </source>
</evidence>